<dbReference type="RefSeq" id="WP_271149094.1">
    <property type="nucleotide sequence ID" value="NZ_CP115859.1"/>
</dbReference>
<keyword evidence="4" id="KW-1185">Reference proteome</keyword>
<dbReference type="Proteomes" id="UP001210978">
    <property type="component" value="Chromosome"/>
</dbReference>
<evidence type="ECO:0000313" key="4">
    <source>
        <dbReference type="Proteomes" id="UP001210978"/>
    </source>
</evidence>
<gene>
    <name evidence="3" type="ORF">PFY12_01360</name>
</gene>
<dbReference type="InterPro" id="IPR013783">
    <property type="entry name" value="Ig-like_fold"/>
</dbReference>
<feature type="chain" id="PRO_5045622871" evidence="1">
    <location>
        <begin position="22"/>
        <end position="413"/>
    </location>
</feature>
<sequence length="413" mass="47161">MKLLTHHCIALALLTFGTANAQFSDDPLHAVLETKDAQNFWKAFDKMETSATNPFTDYINNGSPGLKAFIKNRIINADSLYSTVKKNKEEYLKTRNTLSGIGKIDKKLKSSYSALKYWYPQAKFPTVYFVYGRMNTGGNSASEGITIGTELFKNLDGVTALIAHELVHFQQNNKGGESLLKQALTEGGADFISEFVSGEPMNVKAFQYGEANADRLYKEFVTRYKSDDLRDWFYWTSKKDDRPNDLGYWIGYKICEAYFNKQTDKHKAVQDILNIEDPFLFLQESGFLDTYIQQYAKEKNLKYDDFFKEFSGEPSEVTFVVNVPDKNDEVYIAGNQKGLGNWSASSVKMDRKSDFERILTLKIYLPAQLKLTKGNWDQEADVKGLEKGQNIRIENGKSKKISYTVVNWFKNSN</sequence>
<name>A0ABY7QM74_9FLAO</name>
<dbReference type="Gene3D" id="2.60.40.10">
    <property type="entry name" value="Immunoglobulins"/>
    <property type="match status" value="1"/>
</dbReference>
<evidence type="ECO:0000259" key="2">
    <source>
        <dbReference type="Pfam" id="PF10026"/>
    </source>
</evidence>
<dbReference type="SUPFAM" id="SSF49452">
    <property type="entry name" value="Starch-binding domain-like"/>
    <property type="match status" value="1"/>
</dbReference>
<evidence type="ECO:0000256" key="1">
    <source>
        <dbReference type="SAM" id="SignalP"/>
    </source>
</evidence>
<dbReference type="EMBL" id="CP115859">
    <property type="protein sequence ID" value="WBV60781.1"/>
    <property type="molecule type" value="Genomic_DNA"/>
</dbReference>
<dbReference type="Pfam" id="PF10026">
    <property type="entry name" value="DUF2268"/>
    <property type="match status" value="1"/>
</dbReference>
<proteinExistence type="predicted"/>
<dbReference type="GO" id="GO:0006508">
    <property type="term" value="P:proteolysis"/>
    <property type="evidence" value="ECO:0007669"/>
    <property type="project" value="UniProtKB-KW"/>
</dbReference>
<dbReference type="InterPro" id="IPR018728">
    <property type="entry name" value="DUF2268"/>
</dbReference>
<organism evidence="3 4">
    <name type="scientific">Chryseobacterium camelliae</name>
    <dbReference type="NCBI Taxonomy" id="1265445"/>
    <lineage>
        <taxon>Bacteria</taxon>
        <taxon>Pseudomonadati</taxon>
        <taxon>Bacteroidota</taxon>
        <taxon>Flavobacteriia</taxon>
        <taxon>Flavobacteriales</taxon>
        <taxon>Weeksellaceae</taxon>
        <taxon>Chryseobacterium group</taxon>
        <taxon>Chryseobacterium</taxon>
    </lineage>
</organism>
<evidence type="ECO:0000313" key="3">
    <source>
        <dbReference type="EMBL" id="WBV60781.1"/>
    </source>
</evidence>
<feature type="signal peptide" evidence="1">
    <location>
        <begin position="1"/>
        <end position="21"/>
    </location>
</feature>
<feature type="domain" description="DUF2268" evidence="2">
    <location>
        <begin position="149"/>
        <end position="267"/>
    </location>
</feature>
<keyword evidence="3" id="KW-0645">Protease</keyword>
<keyword evidence="1" id="KW-0732">Signal</keyword>
<reference evidence="3 4" key="1">
    <citation type="submission" date="2023-01" db="EMBL/GenBank/DDBJ databases">
        <title>Complete genome of Chryseobacterium camelliae VAN22-5A.</title>
        <authorList>
            <person name="Zong G."/>
            <person name="Cao G."/>
        </authorList>
    </citation>
    <scope>NUCLEOTIDE SEQUENCE [LARGE SCALE GENOMIC DNA]</scope>
    <source>
        <strain evidence="3 4">VAN22-5A</strain>
    </source>
</reference>
<keyword evidence="3" id="KW-0378">Hydrolase</keyword>
<dbReference type="InterPro" id="IPR013784">
    <property type="entry name" value="Carb-bd-like_fold"/>
</dbReference>
<protein>
    <submittedName>
        <fullName evidence="3">DUF2268 domain-containing putative Zn-dependent protease</fullName>
    </submittedName>
</protein>
<dbReference type="GO" id="GO:0008233">
    <property type="term" value="F:peptidase activity"/>
    <property type="evidence" value="ECO:0007669"/>
    <property type="project" value="UniProtKB-KW"/>
</dbReference>
<accession>A0ABY7QM74</accession>